<accession>A0A0N5BH01</accession>
<protein>
    <submittedName>
        <fullName evidence="2">Uncharacterized protein</fullName>
    </submittedName>
</protein>
<evidence type="ECO:0000313" key="1">
    <source>
        <dbReference type="Proteomes" id="UP000046392"/>
    </source>
</evidence>
<evidence type="ECO:0000313" key="2">
    <source>
        <dbReference type="WBParaSite" id="SPAL_0000525000.1"/>
    </source>
</evidence>
<name>A0A0N5BH01_STREA</name>
<keyword evidence="1" id="KW-1185">Reference proteome</keyword>
<dbReference type="WBParaSite" id="SPAL_0000525000.1">
    <property type="protein sequence ID" value="SPAL_0000525000.1"/>
    <property type="gene ID" value="SPAL_0000525000"/>
</dbReference>
<organism evidence="1 2">
    <name type="scientific">Strongyloides papillosus</name>
    <name type="common">Intestinal threadworm</name>
    <dbReference type="NCBI Taxonomy" id="174720"/>
    <lineage>
        <taxon>Eukaryota</taxon>
        <taxon>Metazoa</taxon>
        <taxon>Ecdysozoa</taxon>
        <taxon>Nematoda</taxon>
        <taxon>Chromadorea</taxon>
        <taxon>Rhabditida</taxon>
        <taxon>Tylenchina</taxon>
        <taxon>Panagrolaimomorpha</taxon>
        <taxon>Strongyloidoidea</taxon>
        <taxon>Strongyloididae</taxon>
        <taxon>Strongyloides</taxon>
    </lineage>
</organism>
<dbReference type="AlphaFoldDB" id="A0A0N5BH01"/>
<proteinExistence type="predicted"/>
<reference evidence="2" key="1">
    <citation type="submission" date="2017-02" db="UniProtKB">
        <authorList>
            <consortium name="WormBaseParasite"/>
        </authorList>
    </citation>
    <scope>IDENTIFICATION</scope>
</reference>
<sequence>MGFVTARALPSNIDELSRLSAECSLLNFNELKRMIHEMLLNYQRSGDSNYEKVYLDRIMSENERLPCLYQRSKFGLEWRGAEGKI</sequence>
<dbReference type="Proteomes" id="UP000046392">
    <property type="component" value="Unplaced"/>
</dbReference>